<name>A0A1N6LX65_BABMR</name>
<sequence length="58" mass="6573">MILNILPLFTIILAIPQTVTAHVSQLSSDTDLDIFIKQNIDVLAHNAIYLNYFDYGHN</sequence>
<evidence type="ECO:0000313" key="2">
    <source>
        <dbReference type="EMBL" id="SIO73454.1"/>
    </source>
</evidence>
<dbReference type="Proteomes" id="UP000002899">
    <property type="component" value="Chromosome I"/>
</dbReference>
<keyword evidence="1" id="KW-0732">Signal</keyword>
<accession>A0A1N6LX65</accession>
<keyword evidence="3" id="KW-1185">Reference proteome</keyword>
<proteinExistence type="predicted"/>
<evidence type="ECO:0000256" key="1">
    <source>
        <dbReference type="SAM" id="SignalP"/>
    </source>
</evidence>
<dbReference type="EMBL" id="FO082871">
    <property type="protein sequence ID" value="SIO73454.1"/>
    <property type="molecule type" value="Genomic_DNA"/>
</dbReference>
<reference evidence="2 3" key="3">
    <citation type="journal article" date="2016" name="Sci. Rep.">
        <title>Genome-wide diversity and gene expression profiling of Babesia microti isolates identify polymorphic genes that mediate host-pathogen interactions.</title>
        <authorList>
            <person name="Silva J.C."/>
            <person name="Cornillot E."/>
            <person name="McCracken C."/>
            <person name="Usmani-Brown S."/>
            <person name="Dwivedi A."/>
            <person name="Ifeonu O.O."/>
            <person name="Crabtree J."/>
            <person name="Gotia H.T."/>
            <person name="Virji A.Z."/>
            <person name="Reynes C."/>
            <person name="Colinge J."/>
            <person name="Kumar V."/>
            <person name="Lawres L."/>
            <person name="Pazzi J.E."/>
            <person name="Pablo J.V."/>
            <person name="Hung C."/>
            <person name="Brancato J."/>
            <person name="Kumari P."/>
            <person name="Orvis J."/>
            <person name="Tretina K."/>
            <person name="Chibucos M."/>
            <person name="Ott S."/>
            <person name="Sadzewicz L."/>
            <person name="Sengamalay N."/>
            <person name="Shetty A.C."/>
            <person name="Su Q."/>
            <person name="Tallon L."/>
            <person name="Fraser C.M."/>
            <person name="Frutos R."/>
            <person name="Molina D.M."/>
            <person name="Krause P.J."/>
            <person name="Ben Mamoun C."/>
        </authorList>
    </citation>
    <scope>NUCLEOTIDE SEQUENCE [LARGE SCALE GENOMIC DNA]</scope>
    <source>
        <strain evidence="2 3">RI</strain>
    </source>
</reference>
<organism evidence="2 3">
    <name type="scientific">Babesia microti (strain RI)</name>
    <dbReference type="NCBI Taxonomy" id="1133968"/>
    <lineage>
        <taxon>Eukaryota</taxon>
        <taxon>Sar</taxon>
        <taxon>Alveolata</taxon>
        <taxon>Apicomplexa</taxon>
        <taxon>Aconoidasida</taxon>
        <taxon>Piroplasmida</taxon>
        <taxon>Babesiidae</taxon>
        <taxon>Babesia</taxon>
    </lineage>
</organism>
<feature type="chain" id="PRO_5009937094" evidence="1">
    <location>
        <begin position="22"/>
        <end position="58"/>
    </location>
</feature>
<dbReference type="GeneID" id="33043619"/>
<dbReference type="KEGG" id="bmic:BMR1_01G03181"/>
<dbReference type="VEuPathDB" id="PiroplasmaDB:BMR1_01G03181"/>
<protein>
    <submittedName>
        <fullName evidence="2">Uncharacterized protein</fullName>
    </submittedName>
</protein>
<reference evidence="2 3" key="2">
    <citation type="journal article" date="2013" name="PLoS ONE">
        <title>Whole genome mapping and re-organization of the nuclear and mitochondrial genomes of Babesia microti isolates.</title>
        <authorList>
            <person name="Cornillot E."/>
            <person name="Dassouli A."/>
            <person name="Garg A."/>
            <person name="Pachikara N."/>
            <person name="Randazzo S."/>
            <person name="Depoix D."/>
            <person name="Carcy B."/>
            <person name="Delbecq S."/>
            <person name="Frutos R."/>
            <person name="Silva J.C."/>
            <person name="Sutton R."/>
            <person name="Krause P.J."/>
            <person name="Mamoun C.B."/>
        </authorList>
    </citation>
    <scope>NUCLEOTIDE SEQUENCE [LARGE SCALE GENOMIC DNA]</scope>
    <source>
        <strain evidence="2 3">RI</strain>
    </source>
</reference>
<gene>
    <name evidence="2" type="ORF">BMR1_01G03181</name>
</gene>
<feature type="signal peptide" evidence="1">
    <location>
        <begin position="1"/>
        <end position="21"/>
    </location>
</feature>
<dbReference type="RefSeq" id="XP_021337551.1">
    <property type="nucleotide sequence ID" value="XM_021482968.1"/>
</dbReference>
<evidence type="ECO:0000313" key="3">
    <source>
        <dbReference type="Proteomes" id="UP000002899"/>
    </source>
</evidence>
<reference evidence="2 3" key="1">
    <citation type="journal article" date="2012" name="Nucleic Acids Res.">
        <title>Sequencing of the smallest Apicomplexan genome from the human pathogen Babesia microti.</title>
        <authorList>
            <person name="Cornillot E."/>
            <person name="Hadj-Kaddour K."/>
            <person name="Dassouli A."/>
            <person name="Noel B."/>
            <person name="Ranwez V."/>
            <person name="Vacherie B."/>
            <person name="Augagneur Y."/>
            <person name="Bres V."/>
            <person name="Duclos A."/>
            <person name="Randazzo S."/>
            <person name="Carcy B."/>
            <person name="Debierre-Grockiego F."/>
            <person name="Delbecq S."/>
            <person name="Moubri-Menage K."/>
            <person name="Shams-Eldin H."/>
            <person name="Usmani-Brown S."/>
            <person name="Bringaud F."/>
            <person name="Wincker P."/>
            <person name="Vivares C.P."/>
            <person name="Schwarz R.T."/>
            <person name="Schetters T.P."/>
            <person name="Krause P.J."/>
            <person name="Gorenflot A."/>
            <person name="Berry V."/>
            <person name="Barbe V."/>
            <person name="Ben Mamoun C."/>
        </authorList>
    </citation>
    <scope>NUCLEOTIDE SEQUENCE [LARGE SCALE GENOMIC DNA]</scope>
    <source>
        <strain evidence="2 3">RI</strain>
    </source>
</reference>
<dbReference type="AlphaFoldDB" id="A0A1N6LX65"/>